<evidence type="ECO:0000313" key="9">
    <source>
        <dbReference type="Proteomes" id="UP000185736"/>
    </source>
</evidence>
<evidence type="ECO:0000313" key="8">
    <source>
        <dbReference type="EMBL" id="OLL15912.1"/>
    </source>
</evidence>
<comment type="subcellular location">
    <subcellularLocation>
        <location evidence="1">Cell membrane</location>
        <topology evidence="1">Multi-pass membrane protein</topology>
    </subcellularLocation>
</comment>
<dbReference type="EMBL" id="MSGO01000004">
    <property type="protein sequence ID" value="OLL15912.1"/>
    <property type="molecule type" value="Genomic_DNA"/>
</dbReference>
<dbReference type="InterPro" id="IPR027379">
    <property type="entry name" value="CLS_N"/>
</dbReference>
<evidence type="ECO:0000256" key="5">
    <source>
        <dbReference type="ARBA" id="ARBA00023136"/>
    </source>
</evidence>
<evidence type="ECO:0000256" key="2">
    <source>
        <dbReference type="ARBA" id="ARBA00022475"/>
    </source>
</evidence>
<protein>
    <submittedName>
        <fullName evidence="8">Phospholipase</fullName>
    </submittedName>
</protein>
<reference evidence="8 9" key="1">
    <citation type="submission" date="2016-12" db="EMBL/GenBank/DDBJ databases">
        <title>Genomic comparison of strains in the 'Actinomyces naeslundii' group.</title>
        <authorList>
            <person name="Mughal S.R."/>
            <person name="Do T."/>
            <person name="Gilbert S.C."/>
            <person name="Witherden E.A."/>
            <person name="Didelot X."/>
            <person name="Beighton D."/>
        </authorList>
    </citation>
    <scope>NUCLEOTIDE SEQUENCE [LARGE SCALE GENOMIC DNA]</scope>
    <source>
        <strain evidence="8 9">S64C</strain>
    </source>
</reference>
<comment type="caution">
    <text evidence="8">The sequence shown here is derived from an EMBL/GenBank/DDBJ whole genome shotgun (WGS) entry which is preliminary data.</text>
</comment>
<evidence type="ECO:0000256" key="1">
    <source>
        <dbReference type="ARBA" id="ARBA00004651"/>
    </source>
</evidence>
<name>A0A1Q8I494_9ACTO</name>
<feature type="transmembrane region" description="Helical" evidence="6">
    <location>
        <begin position="6"/>
        <end position="29"/>
    </location>
</feature>
<evidence type="ECO:0000256" key="3">
    <source>
        <dbReference type="ARBA" id="ARBA00022692"/>
    </source>
</evidence>
<keyword evidence="2" id="KW-1003">Cell membrane</keyword>
<feature type="domain" description="Cardiolipin synthase N-terminal" evidence="7">
    <location>
        <begin position="19"/>
        <end position="62"/>
    </location>
</feature>
<proteinExistence type="predicted"/>
<keyword evidence="4 6" id="KW-1133">Transmembrane helix</keyword>
<gene>
    <name evidence="8" type="ORF">BKH32_00535</name>
</gene>
<feature type="transmembrane region" description="Helical" evidence="6">
    <location>
        <begin position="41"/>
        <end position="60"/>
    </location>
</feature>
<evidence type="ECO:0000256" key="6">
    <source>
        <dbReference type="SAM" id="Phobius"/>
    </source>
</evidence>
<dbReference type="Pfam" id="PF13396">
    <property type="entry name" value="PLDc_N"/>
    <property type="match status" value="1"/>
</dbReference>
<sequence>MNAPGHLAIWIPVIVLVTIVVVACLIDIIRRSRVKHLPKAAWALIVVLVVPLGAVAYLALGRGRGTTPSDGDL</sequence>
<accession>A0A1Q8I494</accession>
<evidence type="ECO:0000256" key="4">
    <source>
        <dbReference type="ARBA" id="ARBA00022989"/>
    </source>
</evidence>
<keyword evidence="3 6" id="KW-0812">Transmembrane</keyword>
<dbReference type="AlphaFoldDB" id="A0A1Q8I494"/>
<dbReference type="Proteomes" id="UP000185736">
    <property type="component" value="Unassembled WGS sequence"/>
</dbReference>
<dbReference type="GO" id="GO:0005886">
    <property type="term" value="C:plasma membrane"/>
    <property type="evidence" value="ECO:0007669"/>
    <property type="project" value="UniProtKB-SubCell"/>
</dbReference>
<evidence type="ECO:0000259" key="7">
    <source>
        <dbReference type="Pfam" id="PF13396"/>
    </source>
</evidence>
<keyword evidence="5 6" id="KW-0472">Membrane</keyword>
<organism evidence="8 9">
    <name type="scientific">Actinomyces oris</name>
    <dbReference type="NCBI Taxonomy" id="544580"/>
    <lineage>
        <taxon>Bacteria</taxon>
        <taxon>Bacillati</taxon>
        <taxon>Actinomycetota</taxon>
        <taxon>Actinomycetes</taxon>
        <taxon>Actinomycetales</taxon>
        <taxon>Actinomycetaceae</taxon>
        <taxon>Actinomyces</taxon>
    </lineage>
</organism>